<dbReference type="AlphaFoldDB" id="A0A854QLG9"/>
<proteinExistence type="predicted"/>
<evidence type="ECO:0000256" key="1">
    <source>
        <dbReference type="SAM" id="SignalP"/>
    </source>
</evidence>
<name>A0A854QLG9_CRYNE</name>
<reference evidence="2 3" key="1">
    <citation type="submission" date="2017-06" db="EMBL/GenBank/DDBJ databases">
        <title>Global population genomics of the pathogenic fungus Cryptococcus neoformans var. grubii.</title>
        <authorList>
            <person name="Cuomo C."/>
            <person name="Litvintseva A."/>
            <person name="Chen Y."/>
            <person name="Young S."/>
            <person name="Zeng Q."/>
            <person name="Chapman S."/>
            <person name="Gujja S."/>
            <person name="Saif S."/>
            <person name="Birren B."/>
        </authorList>
    </citation>
    <scope>NUCLEOTIDE SEQUENCE [LARGE SCALE GENOMIC DNA]</scope>
    <source>
        <strain evidence="2 3">Tu259-1</strain>
    </source>
</reference>
<feature type="signal peptide" evidence="1">
    <location>
        <begin position="1"/>
        <end position="22"/>
    </location>
</feature>
<evidence type="ECO:0008006" key="4">
    <source>
        <dbReference type="Google" id="ProtNLM"/>
    </source>
</evidence>
<dbReference type="Proteomes" id="UP000199727">
    <property type="component" value="Unassembled WGS sequence"/>
</dbReference>
<feature type="chain" id="PRO_5033001683" description="Secreted protein" evidence="1">
    <location>
        <begin position="23"/>
        <end position="136"/>
    </location>
</feature>
<protein>
    <recommendedName>
        <fullName evidence="4">Secreted protein</fullName>
    </recommendedName>
</protein>
<gene>
    <name evidence="2" type="ORF">C361_02251</name>
</gene>
<evidence type="ECO:0000313" key="2">
    <source>
        <dbReference type="EMBL" id="OXG25245.1"/>
    </source>
</evidence>
<evidence type="ECO:0000313" key="3">
    <source>
        <dbReference type="Proteomes" id="UP000199727"/>
    </source>
</evidence>
<accession>A0A854QLG9</accession>
<organism evidence="2 3">
    <name type="scientific">Cryptococcus neoformans Tu259-1</name>
    <dbReference type="NCBI Taxonomy" id="1230072"/>
    <lineage>
        <taxon>Eukaryota</taxon>
        <taxon>Fungi</taxon>
        <taxon>Dikarya</taxon>
        <taxon>Basidiomycota</taxon>
        <taxon>Agaricomycotina</taxon>
        <taxon>Tremellomycetes</taxon>
        <taxon>Tremellales</taxon>
        <taxon>Cryptococcaceae</taxon>
        <taxon>Cryptococcus</taxon>
        <taxon>Cryptococcus neoformans species complex</taxon>
    </lineage>
</organism>
<sequence length="136" mass="15667">MPRLSTLGSLVCVVPLAQHAKANTDMAQLRMLPRRLTLLVASIFRFELLQSTNRANRLTFRINGILIYHHTRNLFATNDYIELFFPRQKRPSVPLSICRSWTVLDVCRAEMKPLSLGPFLARTFNGSVPHIMVMEW</sequence>
<keyword evidence="1" id="KW-0732">Signal</keyword>
<dbReference type="EMBL" id="AMKT01000028">
    <property type="protein sequence ID" value="OXG25245.1"/>
    <property type="molecule type" value="Genomic_DNA"/>
</dbReference>
<comment type="caution">
    <text evidence="2">The sequence shown here is derived from an EMBL/GenBank/DDBJ whole genome shotgun (WGS) entry which is preliminary data.</text>
</comment>